<evidence type="ECO:0000256" key="4">
    <source>
        <dbReference type="ARBA" id="ARBA00023284"/>
    </source>
</evidence>
<evidence type="ECO:0000256" key="3">
    <source>
        <dbReference type="ARBA" id="ARBA00023157"/>
    </source>
</evidence>
<keyword evidence="1 5" id="KW-0732">Signal</keyword>
<dbReference type="RefSeq" id="WP_090209908.1">
    <property type="nucleotide sequence ID" value="NZ_FOZM01000003.1"/>
</dbReference>
<evidence type="ECO:0000259" key="6">
    <source>
        <dbReference type="PROSITE" id="PS51352"/>
    </source>
</evidence>
<dbReference type="EMBL" id="FOZM01000003">
    <property type="protein sequence ID" value="SFS21569.1"/>
    <property type="molecule type" value="Genomic_DNA"/>
</dbReference>
<keyword evidence="3" id="KW-1015">Disulfide bond</keyword>
<keyword evidence="2" id="KW-0560">Oxidoreductase</keyword>
<dbReference type="GO" id="GO:0016491">
    <property type="term" value="F:oxidoreductase activity"/>
    <property type="evidence" value="ECO:0007669"/>
    <property type="project" value="UniProtKB-KW"/>
</dbReference>
<dbReference type="AlphaFoldDB" id="A0A1I6N0U6"/>
<dbReference type="GO" id="GO:0016853">
    <property type="term" value="F:isomerase activity"/>
    <property type="evidence" value="ECO:0007669"/>
    <property type="project" value="UniProtKB-KW"/>
</dbReference>
<dbReference type="Gene3D" id="3.40.30.10">
    <property type="entry name" value="Glutaredoxin"/>
    <property type="match status" value="1"/>
</dbReference>
<dbReference type="OrthoDB" id="9780147at2"/>
<keyword evidence="8" id="KW-1185">Reference proteome</keyword>
<dbReference type="PANTHER" id="PTHR13887:SF14">
    <property type="entry name" value="DISULFIDE BOND FORMATION PROTEIN D"/>
    <property type="match status" value="1"/>
</dbReference>
<feature type="chain" id="PRO_5011578936" evidence="5">
    <location>
        <begin position="21"/>
        <end position="239"/>
    </location>
</feature>
<evidence type="ECO:0000256" key="5">
    <source>
        <dbReference type="SAM" id="SignalP"/>
    </source>
</evidence>
<dbReference type="SUPFAM" id="SSF52833">
    <property type="entry name" value="Thioredoxin-like"/>
    <property type="match status" value="1"/>
</dbReference>
<dbReference type="Pfam" id="PF01323">
    <property type="entry name" value="DSBA"/>
    <property type="match status" value="1"/>
</dbReference>
<dbReference type="STRING" id="1123755.SAMN05444714_2869"/>
<evidence type="ECO:0000256" key="1">
    <source>
        <dbReference type="ARBA" id="ARBA00022729"/>
    </source>
</evidence>
<protein>
    <submittedName>
        <fullName evidence="7">Protein-disulfide isomerase</fullName>
    </submittedName>
</protein>
<proteinExistence type="predicted"/>
<dbReference type="InterPro" id="IPR001853">
    <property type="entry name" value="DSBA-like_thioredoxin_dom"/>
</dbReference>
<gene>
    <name evidence="7" type="ORF">SAMN05444714_2869</name>
</gene>
<evidence type="ECO:0000256" key="2">
    <source>
        <dbReference type="ARBA" id="ARBA00023002"/>
    </source>
</evidence>
<dbReference type="Proteomes" id="UP000198926">
    <property type="component" value="Unassembled WGS sequence"/>
</dbReference>
<keyword evidence="7" id="KW-0413">Isomerase</keyword>
<organism evidence="7 8">
    <name type="scientific">Yoonia litorea</name>
    <dbReference type="NCBI Taxonomy" id="1123755"/>
    <lineage>
        <taxon>Bacteria</taxon>
        <taxon>Pseudomonadati</taxon>
        <taxon>Pseudomonadota</taxon>
        <taxon>Alphaproteobacteria</taxon>
        <taxon>Rhodobacterales</taxon>
        <taxon>Paracoccaceae</taxon>
        <taxon>Yoonia</taxon>
    </lineage>
</organism>
<dbReference type="PROSITE" id="PS51352">
    <property type="entry name" value="THIOREDOXIN_2"/>
    <property type="match status" value="1"/>
</dbReference>
<evidence type="ECO:0000313" key="8">
    <source>
        <dbReference type="Proteomes" id="UP000198926"/>
    </source>
</evidence>
<name>A0A1I6N0U6_9RHOB</name>
<evidence type="ECO:0000313" key="7">
    <source>
        <dbReference type="EMBL" id="SFS21569.1"/>
    </source>
</evidence>
<keyword evidence="4" id="KW-0676">Redox-active center</keyword>
<accession>A0A1I6N0U6</accession>
<dbReference type="InterPro" id="IPR013766">
    <property type="entry name" value="Thioredoxin_domain"/>
</dbReference>
<dbReference type="PANTHER" id="PTHR13887">
    <property type="entry name" value="GLUTATHIONE S-TRANSFERASE KAPPA"/>
    <property type="match status" value="1"/>
</dbReference>
<dbReference type="CDD" id="cd03023">
    <property type="entry name" value="DsbA_Com1_like"/>
    <property type="match status" value="1"/>
</dbReference>
<sequence length="239" mass="26035">MFRKIGLACALAVWPLSAVAQELSEDRVKELALQAILENPQIIIEAVAILEQERQAAQMAAGAQVLQERRDFLEGDPNAPYVGAEEPTAIVVEFFDYNCPYCKRAAADVKALLGDDEDVRVVYREWPILGEGSVFAARAALAAREQGKYEEMHWALMELRGRAEEASIIAAARDLGLDIDRLRADMESAAVTTHIEDTRELAQALGITGTPAFVIGDAVVPGAVPLEDLQSFVAQARSE</sequence>
<feature type="signal peptide" evidence="5">
    <location>
        <begin position="1"/>
        <end position="20"/>
    </location>
</feature>
<reference evidence="7 8" key="1">
    <citation type="submission" date="2016-10" db="EMBL/GenBank/DDBJ databases">
        <authorList>
            <person name="de Groot N.N."/>
        </authorList>
    </citation>
    <scope>NUCLEOTIDE SEQUENCE [LARGE SCALE GENOMIC DNA]</scope>
    <source>
        <strain evidence="7 8">DSM 29433</strain>
    </source>
</reference>
<dbReference type="InterPro" id="IPR036249">
    <property type="entry name" value="Thioredoxin-like_sf"/>
</dbReference>
<feature type="domain" description="Thioredoxin" evidence="6">
    <location>
        <begin position="59"/>
        <end position="238"/>
    </location>
</feature>